<dbReference type="SUPFAM" id="SSF75217">
    <property type="entry name" value="alpha/beta knot"/>
    <property type="match status" value="1"/>
</dbReference>
<evidence type="ECO:0000259" key="4">
    <source>
        <dbReference type="SMART" id="SM00967"/>
    </source>
</evidence>
<evidence type="ECO:0000313" key="6">
    <source>
        <dbReference type="Proteomes" id="UP000051955"/>
    </source>
</evidence>
<dbReference type="PATRIC" id="fig|1423715.3.peg.286"/>
<feature type="domain" description="RNA 2-O ribose methyltransferase substrate binding" evidence="4">
    <location>
        <begin position="32"/>
        <end position="102"/>
    </location>
</feature>
<evidence type="ECO:0000256" key="2">
    <source>
        <dbReference type="ARBA" id="ARBA00022603"/>
    </source>
</evidence>
<dbReference type="OrthoDB" id="9785673at2"/>
<keyword evidence="6" id="KW-1185">Reference proteome</keyword>
<dbReference type="InterPro" id="IPR029064">
    <property type="entry name" value="Ribosomal_eL30-like_sf"/>
</dbReference>
<dbReference type="GO" id="GO:0008173">
    <property type="term" value="F:RNA methyltransferase activity"/>
    <property type="evidence" value="ECO:0007669"/>
    <property type="project" value="InterPro"/>
</dbReference>
<gene>
    <name evidence="5" type="ORF">FD25_GL000272</name>
</gene>
<comment type="caution">
    <text evidence="5">The sequence shown here is derived from an EMBL/GenBank/DDBJ whole genome shotgun (WGS) entry which is preliminary data.</text>
</comment>
<evidence type="ECO:0000256" key="1">
    <source>
        <dbReference type="ARBA" id="ARBA00007228"/>
    </source>
</evidence>
<dbReference type="InterPro" id="IPR001537">
    <property type="entry name" value="SpoU_MeTrfase"/>
</dbReference>
<keyword evidence="2 5" id="KW-0489">Methyltransferase</keyword>
<dbReference type="GO" id="GO:0006396">
    <property type="term" value="P:RNA processing"/>
    <property type="evidence" value="ECO:0007669"/>
    <property type="project" value="InterPro"/>
</dbReference>
<accession>A0A0R1LNN8</accession>
<dbReference type="GO" id="GO:0003723">
    <property type="term" value="F:RNA binding"/>
    <property type="evidence" value="ECO:0007669"/>
    <property type="project" value="InterPro"/>
</dbReference>
<dbReference type="Gene3D" id="3.30.1330.30">
    <property type="match status" value="1"/>
</dbReference>
<dbReference type="CDD" id="cd18095">
    <property type="entry name" value="SpoU-like_rRNA-MTase"/>
    <property type="match status" value="1"/>
</dbReference>
<dbReference type="PANTHER" id="PTHR43191:SF2">
    <property type="entry name" value="RRNA METHYLTRANSFERASE 3, MITOCHONDRIAL"/>
    <property type="match status" value="1"/>
</dbReference>
<keyword evidence="3" id="KW-0808">Transferase</keyword>
<protein>
    <submittedName>
        <fullName evidence="5">rRNA methylase</fullName>
    </submittedName>
</protein>
<dbReference type="Gene3D" id="3.40.1280.10">
    <property type="match status" value="1"/>
</dbReference>
<dbReference type="InterPro" id="IPR053888">
    <property type="entry name" value="MRM3-like_sub_bind"/>
</dbReference>
<dbReference type="SMART" id="SM00967">
    <property type="entry name" value="SpoU_sub_bind"/>
    <property type="match status" value="1"/>
</dbReference>
<dbReference type="RefSeq" id="WP_057803148.1">
    <property type="nucleotide sequence ID" value="NZ_AZDV01000026.1"/>
</dbReference>
<evidence type="ECO:0000256" key="3">
    <source>
        <dbReference type="ARBA" id="ARBA00022679"/>
    </source>
</evidence>
<dbReference type="Pfam" id="PF22435">
    <property type="entry name" value="MRM3-like_sub_bind"/>
    <property type="match status" value="1"/>
</dbReference>
<reference evidence="5 6" key="1">
    <citation type="journal article" date="2015" name="Genome Announc.">
        <title>Expanding the biotechnology potential of lactobacilli through comparative genomics of 213 strains and associated genera.</title>
        <authorList>
            <person name="Sun Z."/>
            <person name="Harris H.M."/>
            <person name="McCann A."/>
            <person name="Guo C."/>
            <person name="Argimon S."/>
            <person name="Zhang W."/>
            <person name="Yang X."/>
            <person name="Jeffery I.B."/>
            <person name="Cooney J.C."/>
            <person name="Kagawa T.F."/>
            <person name="Liu W."/>
            <person name="Song Y."/>
            <person name="Salvetti E."/>
            <person name="Wrobel A."/>
            <person name="Rasinkangas P."/>
            <person name="Parkhill J."/>
            <person name="Rea M.C."/>
            <person name="O'Sullivan O."/>
            <person name="Ritari J."/>
            <person name="Douillard F.P."/>
            <person name="Paul Ross R."/>
            <person name="Yang R."/>
            <person name="Briner A.E."/>
            <person name="Felis G.E."/>
            <person name="de Vos W.M."/>
            <person name="Barrangou R."/>
            <person name="Klaenhammer T.R."/>
            <person name="Caufield P.W."/>
            <person name="Cui Y."/>
            <person name="Zhang H."/>
            <person name="O'Toole P.W."/>
        </authorList>
    </citation>
    <scope>NUCLEOTIDE SEQUENCE [LARGE SCALE GENOMIC DNA]</scope>
    <source>
        <strain evidence="5 6">DSM 19394</strain>
    </source>
</reference>
<dbReference type="InterPro" id="IPR013123">
    <property type="entry name" value="SpoU_subst-bd"/>
</dbReference>
<name>A0A0R1LNN8_9LACO</name>
<sequence length="256" mass="27784">MKEKITSSQNKRVKQWRALTTKKGRKQAQTYLLEGWHLVQEAIQARHPLTAILGTADQLAAHADVLPADVDQFELTDSIAKTIGDANTPQGIFATVPITATAPVDPQTVQGGWLFLDQVQDPGNIGTMVRTADAAGLTGVVFGLGSASRYLPKVLRSMQGSQFHIQLVEADLHDWIQTFTARHLPVYGTNLDPQAQDYRNVDPVTTGAVVMGNEGNGMAPDLQRLTTRNLYIPIKGQAESLNVAVAAGIVMFRLFG</sequence>
<dbReference type="Pfam" id="PF00588">
    <property type="entry name" value="SpoU_methylase"/>
    <property type="match status" value="1"/>
</dbReference>
<dbReference type="STRING" id="1423715.FD25_GL000272"/>
<dbReference type="SUPFAM" id="SSF55315">
    <property type="entry name" value="L30e-like"/>
    <property type="match status" value="1"/>
</dbReference>
<dbReference type="InterPro" id="IPR029026">
    <property type="entry name" value="tRNA_m1G_MTases_N"/>
</dbReference>
<comment type="similarity">
    <text evidence="1">Belongs to the class IV-like SAM-binding methyltransferase superfamily. RNA methyltransferase TrmH family.</text>
</comment>
<dbReference type="AlphaFoldDB" id="A0A0R1LNN8"/>
<dbReference type="Proteomes" id="UP000051955">
    <property type="component" value="Unassembled WGS sequence"/>
</dbReference>
<dbReference type="GO" id="GO:0032259">
    <property type="term" value="P:methylation"/>
    <property type="evidence" value="ECO:0007669"/>
    <property type="project" value="UniProtKB-KW"/>
</dbReference>
<dbReference type="InterPro" id="IPR029028">
    <property type="entry name" value="Alpha/beta_knot_MTases"/>
</dbReference>
<organism evidence="5 6">
    <name type="scientific">Levilactobacillus acidifarinae DSM 19394 = JCM 15949</name>
    <dbReference type="NCBI Taxonomy" id="1423715"/>
    <lineage>
        <taxon>Bacteria</taxon>
        <taxon>Bacillati</taxon>
        <taxon>Bacillota</taxon>
        <taxon>Bacilli</taxon>
        <taxon>Lactobacillales</taxon>
        <taxon>Lactobacillaceae</taxon>
        <taxon>Levilactobacillus</taxon>
    </lineage>
</organism>
<dbReference type="GO" id="GO:0005737">
    <property type="term" value="C:cytoplasm"/>
    <property type="evidence" value="ECO:0007669"/>
    <property type="project" value="UniProtKB-ARBA"/>
</dbReference>
<proteinExistence type="inferred from homology"/>
<dbReference type="PANTHER" id="PTHR43191">
    <property type="entry name" value="RRNA METHYLTRANSFERASE 3"/>
    <property type="match status" value="1"/>
</dbReference>
<evidence type="ECO:0000313" key="5">
    <source>
        <dbReference type="EMBL" id="KRK94313.1"/>
    </source>
</evidence>
<dbReference type="InterPro" id="IPR051259">
    <property type="entry name" value="rRNA_Methyltransferase"/>
</dbReference>
<dbReference type="EMBL" id="AZDV01000026">
    <property type="protein sequence ID" value="KRK94313.1"/>
    <property type="molecule type" value="Genomic_DNA"/>
</dbReference>